<dbReference type="Proteomes" id="UP001500466">
    <property type="component" value="Unassembled WGS sequence"/>
</dbReference>
<organism evidence="1 2">
    <name type="scientific">Yinghuangia aomiensis</name>
    <dbReference type="NCBI Taxonomy" id="676205"/>
    <lineage>
        <taxon>Bacteria</taxon>
        <taxon>Bacillati</taxon>
        <taxon>Actinomycetota</taxon>
        <taxon>Actinomycetes</taxon>
        <taxon>Kitasatosporales</taxon>
        <taxon>Streptomycetaceae</taxon>
        <taxon>Yinghuangia</taxon>
    </lineage>
</organism>
<protein>
    <submittedName>
        <fullName evidence="1">DUF6192 family protein</fullName>
    </submittedName>
</protein>
<dbReference type="EMBL" id="BAABHS010000038">
    <property type="protein sequence ID" value="GAA4990067.1"/>
    <property type="molecule type" value="Genomic_DNA"/>
</dbReference>
<keyword evidence="2" id="KW-1185">Reference proteome</keyword>
<dbReference type="InterPro" id="IPR045683">
    <property type="entry name" value="DUF6192"/>
</dbReference>
<evidence type="ECO:0000313" key="2">
    <source>
        <dbReference type="Proteomes" id="UP001500466"/>
    </source>
</evidence>
<gene>
    <name evidence="1" type="ORF">GCM10023205_71680</name>
</gene>
<name>A0ABP9I842_9ACTN</name>
<dbReference type="Pfam" id="PF19691">
    <property type="entry name" value="DUF6192"/>
    <property type="match status" value="1"/>
</dbReference>
<dbReference type="RefSeq" id="WP_345679996.1">
    <property type="nucleotide sequence ID" value="NZ_BAABHS010000038.1"/>
</dbReference>
<proteinExistence type="predicted"/>
<accession>A0ABP9I842</accession>
<evidence type="ECO:0000313" key="1">
    <source>
        <dbReference type="EMBL" id="GAA4990067.1"/>
    </source>
</evidence>
<comment type="caution">
    <text evidence="1">The sequence shown here is derived from an EMBL/GenBank/DDBJ whole genome shotgun (WGS) entry which is preliminary data.</text>
</comment>
<reference evidence="2" key="1">
    <citation type="journal article" date="2019" name="Int. J. Syst. Evol. Microbiol.">
        <title>The Global Catalogue of Microorganisms (GCM) 10K type strain sequencing project: providing services to taxonomists for standard genome sequencing and annotation.</title>
        <authorList>
            <consortium name="The Broad Institute Genomics Platform"/>
            <consortium name="The Broad Institute Genome Sequencing Center for Infectious Disease"/>
            <person name="Wu L."/>
            <person name="Ma J."/>
        </authorList>
    </citation>
    <scope>NUCLEOTIDE SEQUENCE [LARGE SCALE GENOMIC DNA]</scope>
    <source>
        <strain evidence="2">JCM 17986</strain>
    </source>
</reference>
<sequence length="373" mass="40641">MSEKVGNVSQERFEELVSRGRELVAQMTRSQFELGDMALEIEPMGTWGGSVPAADQQLYSVETAIGFFAEGVGLATSTVLGYRWTASKWPAAERRAGIPFGVFKALASITGERERFATLADTPLNPRTGERRWWLDEANRIVGRLVKNPASAQERVEKIHDLARDDQVAAQVTADLLRRPEVAAAAMSDTATKRVVNTVQFENSKAAAEVAADLLRRPDVAAGAMSDTAVKRVVNTVQFEDSAAAAEVAVELLRRPSVARQAMTDRTARHVVNTAQFDNSRLFGEGLREQVPLLARVERTAQFIDLIGVCVQFTTGAGQAIPSLRGHEFTDEERDVVSTHIARIRATADWLESVLATGAVDLDGALARILQGE</sequence>